<dbReference type="OrthoDB" id="3365472at2759"/>
<evidence type="ECO:0000313" key="2">
    <source>
        <dbReference type="EMBL" id="KAF9533240.1"/>
    </source>
</evidence>
<feature type="compositionally biased region" description="Low complexity" evidence="1">
    <location>
        <begin position="259"/>
        <end position="273"/>
    </location>
</feature>
<accession>A0A9P6JV88</accession>
<dbReference type="Proteomes" id="UP000807306">
    <property type="component" value="Unassembled WGS sequence"/>
</dbReference>
<feature type="region of interest" description="Disordered" evidence="1">
    <location>
        <begin position="195"/>
        <end position="221"/>
    </location>
</feature>
<dbReference type="AlphaFoldDB" id="A0A9P6JV88"/>
<feature type="compositionally biased region" description="Low complexity" evidence="1">
    <location>
        <begin position="118"/>
        <end position="137"/>
    </location>
</feature>
<gene>
    <name evidence="2" type="ORF">CPB83DRAFT_867190</name>
</gene>
<protein>
    <submittedName>
        <fullName evidence="2">Uncharacterized protein</fullName>
    </submittedName>
</protein>
<evidence type="ECO:0000256" key="1">
    <source>
        <dbReference type="SAM" id="MobiDB-lite"/>
    </source>
</evidence>
<dbReference type="EMBL" id="MU157829">
    <property type="protein sequence ID" value="KAF9533240.1"/>
    <property type="molecule type" value="Genomic_DNA"/>
</dbReference>
<organism evidence="2 3">
    <name type="scientific">Crepidotus variabilis</name>
    <dbReference type="NCBI Taxonomy" id="179855"/>
    <lineage>
        <taxon>Eukaryota</taxon>
        <taxon>Fungi</taxon>
        <taxon>Dikarya</taxon>
        <taxon>Basidiomycota</taxon>
        <taxon>Agaricomycotina</taxon>
        <taxon>Agaricomycetes</taxon>
        <taxon>Agaricomycetidae</taxon>
        <taxon>Agaricales</taxon>
        <taxon>Agaricineae</taxon>
        <taxon>Crepidotaceae</taxon>
        <taxon>Crepidotus</taxon>
    </lineage>
</organism>
<comment type="caution">
    <text evidence="2">The sequence shown here is derived from an EMBL/GenBank/DDBJ whole genome shotgun (WGS) entry which is preliminary data.</text>
</comment>
<name>A0A9P6JV88_9AGAR</name>
<feature type="region of interest" description="Disordered" evidence="1">
    <location>
        <begin position="339"/>
        <end position="384"/>
    </location>
</feature>
<sequence length="463" mass="49709">MDFDTAWCPACDKQIQPKRYFVPVPPAITPVPQPPPHHKGGLVSGTGRLRALKAQRQAQAAAAAAAAANTKHRLVIDNGPIPLYCSDACHLADINDRATDESRHEQPAPTKPKKPSTKRSSTASSSASSSSSASLSTPPKPLSSIEKFASAYNFPIPPPAPTFEEPTSPAYSTQQYTNGIMMAGKLISELCPTKPAAKQGGRYPTSPPEPTKITPGWNDGTGSSAWRSAVYNFTSAPSQQPALGRSQSAQVASPRRRTPSSSSSSVAMSHPSPLESSELIAQFNDKFTKRCEARMGNTSASSSTTVTPSCASPTRERSILASSAQGKLLVPDVKLKVRTGSSSSLSSMRSRTPLSAPATTSVTASGSSSRRSIRSPLSASLSHSDEDERYSTSFTLRRPTIETRSWSYDNVPTYPIMQLPPTKVTRVERRVVDGEECDVTVEVEVREERKRLFLFAPTTVCRT</sequence>
<reference evidence="2" key="1">
    <citation type="submission" date="2020-11" db="EMBL/GenBank/DDBJ databases">
        <authorList>
            <consortium name="DOE Joint Genome Institute"/>
            <person name="Ahrendt S."/>
            <person name="Riley R."/>
            <person name="Andreopoulos W."/>
            <person name="Labutti K."/>
            <person name="Pangilinan J."/>
            <person name="Ruiz-Duenas F.J."/>
            <person name="Barrasa J.M."/>
            <person name="Sanchez-Garcia M."/>
            <person name="Camarero S."/>
            <person name="Miyauchi S."/>
            <person name="Serrano A."/>
            <person name="Linde D."/>
            <person name="Babiker R."/>
            <person name="Drula E."/>
            <person name="Ayuso-Fernandez I."/>
            <person name="Pacheco R."/>
            <person name="Padilla G."/>
            <person name="Ferreira P."/>
            <person name="Barriuso J."/>
            <person name="Kellner H."/>
            <person name="Castanera R."/>
            <person name="Alfaro M."/>
            <person name="Ramirez L."/>
            <person name="Pisabarro A.G."/>
            <person name="Kuo A."/>
            <person name="Tritt A."/>
            <person name="Lipzen A."/>
            <person name="He G."/>
            <person name="Yan M."/>
            <person name="Ng V."/>
            <person name="Cullen D."/>
            <person name="Martin F."/>
            <person name="Rosso M.-N."/>
            <person name="Henrissat B."/>
            <person name="Hibbett D."/>
            <person name="Martinez A.T."/>
            <person name="Grigoriev I.V."/>
        </authorList>
    </citation>
    <scope>NUCLEOTIDE SEQUENCE</scope>
    <source>
        <strain evidence="2">CBS 506.95</strain>
    </source>
</reference>
<feature type="compositionally biased region" description="Polar residues" evidence="1">
    <location>
        <begin position="236"/>
        <end position="251"/>
    </location>
</feature>
<feature type="region of interest" description="Disordered" evidence="1">
    <location>
        <begin position="98"/>
        <end position="142"/>
    </location>
</feature>
<feature type="compositionally biased region" description="Low complexity" evidence="1">
    <location>
        <begin position="341"/>
        <end position="382"/>
    </location>
</feature>
<proteinExistence type="predicted"/>
<evidence type="ECO:0000313" key="3">
    <source>
        <dbReference type="Proteomes" id="UP000807306"/>
    </source>
</evidence>
<keyword evidence="3" id="KW-1185">Reference proteome</keyword>
<feature type="region of interest" description="Disordered" evidence="1">
    <location>
        <begin position="236"/>
        <end position="277"/>
    </location>
</feature>